<keyword evidence="21" id="KW-1185">Reference proteome</keyword>
<dbReference type="PANTHER" id="PTHR16047:SF7">
    <property type="entry name" value="E3 UBIQUITIN-PROTEIN LIGASE RFWD3"/>
    <property type="match status" value="1"/>
</dbReference>
<evidence type="ECO:0000256" key="15">
    <source>
        <dbReference type="ARBA" id="ARBA00034306"/>
    </source>
</evidence>
<organism evidence="20">
    <name type="scientific">Anopheles atroparvus</name>
    <name type="common">European mosquito</name>
    <dbReference type="NCBI Taxonomy" id="41427"/>
    <lineage>
        <taxon>Eukaryota</taxon>
        <taxon>Metazoa</taxon>
        <taxon>Ecdysozoa</taxon>
        <taxon>Arthropoda</taxon>
        <taxon>Hexapoda</taxon>
        <taxon>Insecta</taxon>
        <taxon>Pterygota</taxon>
        <taxon>Neoptera</taxon>
        <taxon>Endopterygota</taxon>
        <taxon>Diptera</taxon>
        <taxon>Nematocera</taxon>
        <taxon>Culicoidea</taxon>
        <taxon>Culicidae</taxon>
        <taxon>Anophelinae</taxon>
        <taxon>Anopheles</taxon>
    </lineage>
</organism>
<sequence>MDSASDAPPEERSTDEPSSFSEAIPNDALLPPNAETPAIVGSPEVFYPHEQLDWNVGAEMDNLQANMVIDLARIQGGMFSPIIILNNLNNQPEVATESNHSMIPPIDEFEDVLVRLASPPPTEQQAQGDAAEQSMARSTRSSTRSTPGSTPKRKKRKRTVTPAKASTPPARKQEDDDDGLICSICFAEWTMTGDHRVVSLKCGHLFGMSCIKRWLQDNPVASRSCATCKAKAKLTDIRFIYGRAVKAIDNTREVELTQELESEKTISHQLKLKLHVMSQQLSEVQMQLAQCERRLEEMKQTGMGQESQQRLLHYNYMLMMEKNVLIGQEAGCRAMVWANNHKMLLISQKSTQPLFPGYAIRLLQLPSISGRATQTVIHVGTKCVRDIALDVTDNLFTCATMERTVKFYSLVTRTLQFSISLDQESIIWACAFDRVRPYIVYLGTQRGMVYVYDIRETTNFLHVFPVGHILGDQTAVIKICPVEVTATIPYGGFLVCKLKSIWFYDYKTAEGVDDVGFNPLNISGTFSSMSYNPDSGMLLIGIRPMPNVPSTLVLGTLVAKAVPGTDVFSLQILHKFEGSRVQTVMQRCAQVLLNNTDTLVVAYLEDSKTLATWCTNKGSTYMQQLPLTETVLDICSISGPHGETYLVTLSYNRCRIFKVITDRLNN</sequence>
<reference evidence="20" key="2">
    <citation type="submission" date="2022-08" db="UniProtKB">
        <authorList>
            <consortium name="EnsemblMetazoa"/>
        </authorList>
    </citation>
    <scope>IDENTIFICATION</scope>
    <source>
        <strain evidence="20">EBRO</strain>
    </source>
</reference>
<evidence type="ECO:0000256" key="13">
    <source>
        <dbReference type="ARBA" id="ARBA00023204"/>
    </source>
</evidence>
<dbReference type="GO" id="GO:0016604">
    <property type="term" value="C:nuclear body"/>
    <property type="evidence" value="ECO:0007669"/>
    <property type="project" value="UniProtKB-SubCell"/>
</dbReference>
<keyword evidence="10 16" id="KW-0863">Zinc-finger</keyword>
<dbReference type="OrthoDB" id="5600418at2759"/>
<comment type="subcellular location">
    <subcellularLocation>
        <location evidence="2">Cytoplasm</location>
    </subcellularLocation>
    <subcellularLocation>
        <location evidence="15">Nucleus</location>
        <location evidence="15">Nuclear body</location>
    </subcellularLocation>
</comment>
<dbReference type="EnsemblMetazoa" id="AATE004013-RA">
    <property type="protein sequence ID" value="AATE004013-PA.1"/>
    <property type="gene ID" value="AATE004013"/>
</dbReference>
<evidence type="ECO:0000259" key="19">
    <source>
        <dbReference type="PROSITE" id="PS50089"/>
    </source>
</evidence>
<evidence type="ECO:0000256" key="1">
    <source>
        <dbReference type="ARBA" id="ARBA00000900"/>
    </source>
</evidence>
<feature type="region of interest" description="Disordered" evidence="18">
    <location>
        <begin position="120"/>
        <end position="176"/>
    </location>
</feature>
<dbReference type="EnsemblMetazoa" id="ENSAATROPT011891">
    <property type="protein sequence ID" value="ENSAATROPP010773"/>
    <property type="gene ID" value="ENSAATROPG009688"/>
</dbReference>
<evidence type="ECO:0000256" key="14">
    <source>
        <dbReference type="ARBA" id="ARBA00023242"/>
    </source>
</evidence>
<comment type="catalytic activity">
    <reaction evidence="1">
        <text>S-ubiquitinyl-[E2 ubiquitin-conjugating enzyme]-L-cysteine + [acceptor protein]-L-lysine = [E2 ubiquitin-conjugating enzyme]-L-cysteine + N(6)-ubiquitinyl-[acceptor protein]-L-lysine.</text>
        <dbReference type="EC" id="2.3.2.27"/>
    </reaction>
</comment>
<dbReference type="InterPro" id="IPR056527">
    <property type="entry name" value="WD40_RFWD3"/>
</dbReference>
<dbReference type="CDD" id="cd16450">
    <property type="entry name" value="mRING-C3HGC3_RFWD3"/>
    <property type="match status" value="1"/>
</dbReference>
<evidence type="ECO:0000256" key="10">
    <source>
        <dbReference type="ARBA" id="ARBA00022771"/>
    </source>
</evidence>
<feature type="region of interest" description="Disordered" evidence="18">
    <location>
        <begin position="1"/>
        <end position="37"/>
    </location>
</feature>
<dbReference type="InterPro" id="IPR001841">
    <property type="entry name" value="Znf_RING"/>
</dbReference>
<feature type="compositionally biased region" description="Low complexity" evidence="18">
    <location>
        <begin position="137"/>
        <end position="150"/>
    </location>
</feature>
<keyword evidence="8" id="KW-0677">Repeat</keyword>
<keyword evidence="13" id="KW-0234">DNA repair</keyword>
<dbReference type="SUPFAM" id="SSF57850">
    <property type="entry name" value="RING/U-box"/>
    <property type="match status" value="1"/>
</dbReference>
<dbReference type="PROSITE" id="PS50089">
    <property type="entry name" value="ZF_RING_2"/>
    <property type="match status" value="1"/>
</dbReference>
<dbReference type="Proteomes" id="UP000075880">
    <property type="component" value="Unassembled WGS sequence"/>
</dbReference>
<dbReference type="GO" id="GO:0016567">
    <property type="term" value="P:protein ubiquitination"/>
    <property type="evidence" value="ECO:0007669"/>
    <property type="project" value="InterPro"/>
</dbReference>
<keyword evidence="17" id="KW-0175">Coiled coil</keyword>
<dbReference type="GO" id="GO:0008270">
    <property type="term" value="F:zinc ion binding"/>
    <property type="evidence" value="ECO:0007669"/>
    <property type="project" value="UniProtKB-KW"/>
</dbReference>
<evidence type="ECO:0000256" key="3">
    <source>
        <dbReference type="ARBA" id="ARBA00004906"/>
    </source>
</evidence>
<dbReference type="Pfam" id="PF23419">
    <property type="entry name" value="WD40_RFWD3"/>
    <property type="match status" value="1"/>
</dbReference>
<comment type="pathway">
    <text evidence="3">Protein modification; protein ubiquitination.</text>
</comment>
<dbReference type="InterPro" id="IPR013083">
    <property type="entry name" value="Znf_RING/FYVE/PHD"/>
</dbReference>
<evidence type="ECO:0000256" key="5">
    <source>
        <dbReference type="ARBA" id="ARBA00022490"/>
    </source>
</evidence>
<evidence type="ECO:0000256" key="18">
    <source>
        <dbReference type="SAM" id="MobiDB-lite"/>
    </source>
</evidence>
<evidence type="ECO:0000256" key="7">
    <source>
        <dbReference type="ARBA" id="ARBA00022679"/>
    </source>
</evidence>
<evidence type="ECO:0000256" key="11">
    <source>
        <dbReference type="ARBA" id="ARBA00022786"/>
    </source>
</evidence>
<keyword evidence="11" id="KW-0833">Ubl conjugation pathway</keyword>
<dbReference type="AlphaFoldDB" id="A0A182IRC0"/>
<evidence type="ECO:0000256" key="16">
    <source>
        <dbReference type="PROSITE-ProRule" id="PRU00175"/>
    </source>
</evidence>
<evidence type="ECO:0000256" key="2">
    <source>
        <dbReference type="ARBA" id="ARBA00004496"/>
    </source>
</evidence>
<evidence type="ECO:0000313" key="20">
    <source>
        <dbReference type="EnsemblMetazoa" id="AATE004013-PA.1"/>
    </source>
</evidence>
<accession>A0A182IRC0</accession>
<dbReference type="InterPro" id="IPR036322">
    <property type="entry name" value="WD40_repeat_dom_sf"/>
</dbReference>
<dbReference type="STRING" id="41427.A0A182IRC0"/>
<dbReference type="PANTHER" id="PTHR16047">
    <property type="entry name" value="RFWD3 PROTEIN"/>
    <property type="match status" value="1"/>
</dbReference>
<dbReference type="SMART" id="SM00184">
    <property type="entry name" value="RING"/>
    <property type="match status" value="1"/>
</dbReference>
<evidence type="ECO:0000256" key="8">
    <source>
        <dbReference type="ARBA" id="ARBA00022737"/>
    </source>
</evidence>
<dbReference type="EC" id="2.3.2.27" evidence="4"/>
<proteinExistence type="predicted"/>
<dbReference type="VEuPathDB" id="VectorBase:AATE004013"/>
<keyword evidence="6" id="KW-0853">WD repeat</keyword>
<reference evidence="21" key="1">
    <citation type="submission" date="2021-09" db="EMBL/GenBank/DDBJ databases">
        <authorList>
            <consortium name="Infravec"/>
            <person name="Campbell I L."/>
            <person name="Maslen G."/>
            <person name="Yates A."/>
        </authorList>
    </citation>
    <scope>NUCLEOTIDE SEQUENCE [LARGE SCALE GENOMIC DNA]</scope>
    <source>
        <strain evidence="21">Infravec2 EBRE</strain>
    </source>
</reference>
<keyword evidence="5" id="KW-0963">Cytoplasm</keyword>
<keyword evidence="7" id="KW-0808">Transferase</keyword>
<dbReference type="SUPFAM" id="SSF50978">
    <property type="entry name" value="WD40 repeat-like"/>
    <property type="match status" value="1"/>
</dbReference>
<evidence type="ECO:0000256" key="9">
    <source>
        <dbReference type="ARBA" id="ARBA00022763"/>
    </source>
</evidence>
<protein>
    <recommendedName>
        <fullName evidence="4">RING-type E3 ubiquitin transferase</fullName>
        <ecNumber evidence="4">2.3.2.27</ecNumber>
    </recommendedName>
</protein>
<dbReference type="InterPro" id="IPR015943">
    <property type="entry name" value="WD40/YVTN_repeat-like_dom_sf"/>
</dbReference>
<evidence type="ECO:0000313" key="21">
    <source>
        <dbReference type="Proteomes" id="UP000075880"/>
    </source>
</evidence>
<evidence type="ECO:0000256" key="17">
    <source>
        <dbReference type="SAM" id="Coils"/>
    </source>
</evidence>
<keyword evidence="14" id="KW-0539">Nucleus</keyword>
<evidence type="ECO:0000256" key="12">
    <source>
        <dbReference type="ARBA" id="ARBA00022833"/>
    </source>
</evidence>
<evidence type="ECO:0000256" key="6">
    <source>
        <dbReference type="ARBA" id="ARBA00022574"/>
    </source>
</evidence>
<dbReference type="GO" id="GO:0061630">
    <property type="term" value="F:ubiquitin protein ligase activity"/>
    <property type="evidence" value="ECO:0007669"/>
    <property type="project" value="UniProtKB-EC"/>
</dbReference>
<evidence type="ECO:0000256" key="4">
    <source>
        <dbReference type="ARBA" id="ARBA00012483"/>
    </source>
</evidence>
<keyword evidence="9" id="KW-0227">DNA damage</keyword>
<keyword evidence="12" id="KW-0862">Zinc</keyword>
<dbReference type="InterPro" id="IPR037381">
    <property type="entry name" value="RFWD3"/>
</dbReference>
<dbReference type="Gene3D" id="3.30.40.10">
    <property type="entry name" value="Zinc/RING finger domain, C3HC4 (zinc finger)"/>
    <property type="match status" value="1"/>
</dbReference>
<dbReference type="GO" id="GO:0036297">
    <property type="term" value="P:interstrand cross-link repair"/>
    <property type="evidence" value="ECO:0007669"/>
    <property type="project" value="InterPro"/>
</dbReference>
<keyword evidence="10 16" id="KW-0479">Metal-binding</keyword>
<feature type="domain" description="RING-type" evidence="19">
    <location>
        <begin position="182"/>
        <end position="229"/>
    </location>
</feature>
<dbReference type="Gene3D" id="2.130.10.10">
    <property type="entry name" value="YVTN repeat-like/Quinoprotein amine dehydrogenase"/>
    <property type="match status" value="1"/>
</dbReference>
<dbReference type="Pfam" id="PF13639">
    <property type="entry name" value="zf-RING_2"/>
    <property type="match status" value="1"/>
</dbReference>
<feature type="coiled-coil region" evidence="17">
    <location>
        <begin position="274"/>
        <end position="301"/>
    </location>
</feature>
<dbReference type="GO" id="GO:0005737">
    <property type="term" value="C:cytoplasm"/>
    <property type="evidence" value="ECO:0007669"/>
    <property type="project" value="UniProtKB-SubCell"/>
</dbReference>
<name>A0A182IRC0_ANOAO</name>